<sequence>MESEEIYTKKKVKMQAAAFKDKKQRAPANKEGADNPDYENITLTFRNQDQLKGRHSPSKDQHKQPPANTHGAALGGAHVPTLSRQPSDSAQVPHCLRRALMSLHTILILSCVILLAVVLAKNSEMSQELLVLKRELWNVSTLVRECQEEQNQGWSSVQQLVMEAKQDVNVVKRDVQAESDKVKTLSAGVLADLHWAEFVSCWVLGNWGRGQQGSHPPRAQGFKGTMDVTP</sequence>
<dbReference type="GeneID" id="111161864"/>
<dbReference type="RefSeq" id="XP_022381596.1">
    <property type="nucleotide sequence ID" value="XM_022525888.1"/>
</dbReference>
<dbReference type="KEGG" id="elk:111161864"/>
<evidence type="ECO:0000313" key="4">
    <source>
        <dbReference type="RefSeq" id="XP_022381596.1"/>
    </source>
</evidence>
<dbReference type="InterPro" id="IPR038818">
    <property type="entry name" value="MCEMP1"/>
</dbReference>
<reference evidence="4" key="1">
    <citation type="submission" date="2025-08" db="UniProtKB">
        <authorList>
            <consortium name="RefSeq"/>
        </authorList>
    </citation>
    <scope>IDENTIFICATION</scope>
    <source>
        <tissue evidence="4">Blood</tissue>
    </source>
</reference>
<keyword evidence="2" id="KW-0472">Membrane</keyword>
<keyword evidence="2" id="KW-0812">Transmembrane</keyword>
<dbReference type="STRING" id="391180.A0A2Y9L6I7"/>
<protein>
    <submittedName>
        <fullName evidence="4">Mast cell-expressed membrane protein 1</fullName>
    </submittedName>
</protein>
<feature type="transmembrane region" description="Helical" evidence="2">
    <location>
        <begin position="99"/>
        <end position="120"/>
    </location>
</feature>
<keyword evidence="2" id="KW-1133">Transmembrane helix</keyword>
<feature type="compositionally biased region" description="Basic and acidic residues" evidence="1">
    <location>
        <begin position="49"/>
        <end position="63"/>
    </location>
</feature>
<name>A0A2Y9L6I7_ENHLU</name>
<accession>A0A2Y9L6I7</accession>
<dbReference type="PANTHER" id="PTHR37856">
    <property type="entry name" value="MAST CELL-EXPRESSED MEMBRANE PROTEIN 1"/>
    <property type="match status" value="1"/>
</dbReference>
<gene>
    <name evidence="4" type="primary">LOC111161864</name>
</gene>
<proteinExistence type="predicted"/>
<dbReference type="AlphaFoldDB" id="A0A2Y9L6I7"/>
<evidence type="ECO:0000256" key="1">
    <source>
        <dbReference type="SAM" id="MobiDB-lite"/>
    </source>
</evidence>
<organism evidence="3 4">
    <name type="scientific">Enhydra lutris kenyoni</name>
    <name type="common">northern sea otter</name>
    <dbReference type="NCBI Taxonomy" id="391180"/>
    <lineage>
        <taxon>Eukaryota</taxon>
        <taxon>Metazoa</taxon>
        <taxon>Chordata</taxon>
        <taxon>Craniata</taxon>
        <taxon>Vertebrata</taxon>
        <taxon>Euteleostomi</taxon>
        <taxon>Mammalia</taxon>
        <taxon>Eutheria</taxon>
        <taxon>Laurasiatheria</taxon>
        <taxon>Carnivora</taxon>
        <taxon>Caniformia</taxon>
        <taxon>Musteloidea</taxon>
        <taxon>Mustelidae</taxon>
        <taxon>Lutrinae</taxon>
        <taxon>Enhydra</taxon>
    </lineage>
</organism>
<evidence type="ECO:0000256" key="2">
    <source>
        <dbReference type="SAM" id="Phobius"/>
    </source>
</evidence>
<feature type="region of interest" description="Disordered" evidence="1">
    <location>
        <begin position="1"/>
        <end position="89"/>
    </location>
</feature>
<evidence type="ECO:0000313" key="3">
    <source>
        <dbReference type="Proteomes" id="UP000248482"/>
    </source>
</evidence>
<keyword evidence="3" id="KW-1185">Reference proteome</keyword>
<dbReference type="OrthoDB" id="9837482at2759"/>
<dbReference type="Proteomes" id="UP000248482">
    <property type="component" value="Unplaced"/>
</dbReference>
<dbReference type="PANTHER" id="PTHR37856:SF1">
    <property type="entry name" value="MAST CELL-EXPRESSED MEMBRANE PROTEIN 1"/>
    <property type="match status" value="1"/>
</dbReference>